<dbReference type="AlphaFoldDB" id="A0A1I1SHC2"/>
<keyword evidence="1" id="KW-1133">Transmembrane helix</keyword>
<feature type="transmembrane region" description="Helical" evidence="1">
    <location>
        <begin position="12"/>
        <end position="32"/>
    </location>
</feature>
<proteinExistence type="predicted"/>
<keyword evidence="1" id="KW-0812">Transmembrane</keyword>
<sequence>MENKTGKYFKYALGEIILVVIGILIALQINNWNENKKSTKIRNNYYRQVLQDLEKDSIYINRNLIYLDSSLTIYQKYLEKLPEAESINDVIPLIGTLDWEFGYYNFNTNTIESLIFTGDIKLMPDKIKNALLDLRTTQNGIIKTISGNNDVHLKDSQKAIGLGAINYILNINPKLLNQLIREEDMISAINIINGTFQLRDFTDKNLLKDMQYLLESTKELSELINEELNK</sequence>
<evidence type="ECO:0000313" key="3">
    <source>
        <dbReference type="Proteomes" id="UP000199439"/>
    </source>
</evidence>
<dbReference type="Pfam" id="PF19578">
    <property type="entry name" value="DUF6090"/>
    <property type="match status" value="1"/>
</dbReference>
<evidence type="ECO:0000313" key="2">
    <source>
        <dbReference type="EMBL" id="SFD42430.1"/>
    </source>
</evidence>
<reference evidence="3" key="1">
    <citation type="submission" date="2016-10" db="EMBL/GenBank/DDBJ databases">
        <authorList>
            <person name="Varghese N."/>
            <person name="Submissions S."/>
        </authorList>
    </citation>
    <scope>NUCLEOTIDE SEQUENCE [LARGE SCALE GENOMIC DNA]</scope>
    <source>
        <strain evidence="3">DSM 25730</strain>
    </source>
</reference>
<keyword evidence="3" id="KW-1185">Reference proteome</keyword>
<organism evidence="2 3">
    <name type="scientific">Algibacter pectinivorans</name>
    <dbReference type="NCBI Taxonomy" id="870482"/>
    <lineage>
        <taxon>Bacteria</taxon>
        <taxon>Pseudomonadati</taxon>
        <taxon>Bacteroidota</taxon>
        <taxon>Flavobacteriia</taxon>
        <taxon>Flavobacteriales</taxon>
        <taxon>Flavobacteriaceae</taxon>
        <taxon>Algibacter</taxon>
    </lineage>
</organism>
<name>A0A1I1SHC2_9FLAO</name>
<protein>
    <submittedName>
        <fullName evidence="2">Uncharacterized protein</fullName>
    </submittedName>
</protein>
<dbReference type="InterPro" id="IPR045749">
    <property type="entry name" value="DUF6090"/>
</dbReference>
<keyword evidence="1" id="KW-0472">Membrane</keyword>
<gene>
    <name evidence="2" type="ORF">SAMN04487987_11417</name>
</gene>
<accession>A0A1I1SHC2</accession>
<dbReference type="Proteomes" id="UP000199439">
    <property type="component" value="Unassembled WGS sequence"/>
</dbReference>
<dbReference type="EMBL" id="FOMI01000014">
    <property type="protein sequence ID" value="SFD42430.1"/>
    <property type="molecule type" value="Genomic_DNA"/>
</dbReference>
<dbReference type="STRING" id="870482.SAMN04487987_11417"/>
<evidence type="ECO:0000256" key="1">
    <source>
        <dbReference type="SAM" id="Phobius"/>
    </source>
</evidence>